<dbReference type="Proteomes" id="UP000008701">
    <property type="component" value="Chromosome"/>
</dbReference>
<dbReference type="InterPro" id="IPR011204">
    <property type="entry name" value="Virulence_RhuM-like"/>
</dbReference>
<dbReference type="KEGG" id="cph:Cpha266_0656"/>
<dbReference type="AlphaFoldDB" id="A1BE84"/>
<dbReference type="HOGENOM" id="CLU_048266_4_1_10"/>
<evidence type="ECO:0000313" key="2">
    <source>
        <dbReference type="Proteomes" id="UP000008701"/>
    </source>
</evidence>
<name>A1BE84_CHLPD</name>
<dbReference type="STRING" id="290317.Cpha266_0656"/>
<gene>
    <name evidence="1" type="ordered locus">Cpha266_0656</name>
</gene>
<organism evidence="1 2">
    <name type="scientific">Chlorobium phaeobacteroides (strain DSM 266 / SMG 266 / 2430)</name>
    <dbReference type="NCBI Taxonomy" id="290317"/>
    <lineage>
        <taxon>Bacteria</taxon>
        <taxon>Pseudomonadati</taxon>
        <taxon>Chlorobiota</taxon>
        <taxon>Chlorobiia</taxon>
        <taxon>Chlorobiales</taxon>
        <taxon>Chlorobiaceae</taxon>
        <taxon>Chlorobium/Pelodictyon group</taxon>
        <taxon>Chlorobium</taxon>
    </lineage>
</organism>
<proteinExistence type="predicted"/>
<dbReference type="EMBL" id="CP000492">
    <property type="protein sequence ID" value="ABL64711.1"/>
    <property type="molecule type" value="Genomic_DNA"/>
</dbReference>
<accession>A1BE84</accession>
<evidence type="ECO:0000313" key="1">
    <source>
        <dbReference type="EMBL" id="ABL64711.1"/>
    </source>
</evidence>
<protein>
    <submittedName>
        <fullName evidence="1">Putative virulence protein</fullName>
    </submittedName>
</protein>
<dbReference type="PANTHER" id="PTHR35810:SF1">
    <property type="entry name" value="CYTOPLASMIC PROTEIN"/>
    <property type="match status" value="1"/>
</dbReference>
<dbReference type="PANTHER" id="PTHR35810">
    <property type="entry name" value="CYTOPLASMIC PROTEIN-RELATED"/>
    <property type="match status" value="1"/>
</dbReference>
<keyword evidence="2" id="KW-1185">Reference proteome</keyword>
<sequence length="135" mass="15746">MMQPVTYPENKDSGRGNIVFYQAGNTSPKLEARLEDESLWLSLNQLSDLFGRDKSFLSRYLRNIYESCELDRKTTVGFFATVQKEGGRQIKRQIEYFNLDAIISVGYRVNSKQGTRFHIRATSVLRNHIIRWVYS</sequence>
<dbReference type="eggNOG" id="COG3943">
    <property type="taxonomic scope" value="Bacteria"/>
</dbReference>
<dbReference type="Pfam" id="PF13310">
    <property type="entry name" value="Virulence_RhuM"/>
    <property type="match status" value="1"/>
</dbReference>
<reference evidence="1 2" key="1">
    <citation type="submission" date="2006-12" db="EMBL/GenBank/DDBJ databases">
        <title>Complete sequence of Chlorobium phaeobacteroides DSM 266.</title>
        <authorList>
            <consortium name="US DOE Joint Genome Institute"/>
            <person name="Copeland A."/>
            <person name="Lucas S."/>
            <person name="Lapidus A."/>
            <person name="Barry K."/>
            <person name="Detter J.C."/>
            <person name="Glavina del Rio T."/>
            <person name="Hammon N."/>
            <person name="Israni S."/>
            <person name="Pitluck S."/>
            <person name="Goltsman E."/>
            <person name="Schmutz J."/>
            <person name="Larimer F."/>
            <person name="Land M."/>
            <person name="Hauser L."/>
            <person name="Mikhailova N."/>
            <person name="Li T."/>
            <person name="Overmann J."/>
            <person name="Bryant D.A."/>
            <person name="Richardson P."/>
        </authorList>
    </citation>
    <scope>NUCLEOTIDE SEQUENCE [LARGE SCALE GENOMIC DNA]</scope>
    <source>
        <strain evidence="1 2">DSM 266</strain>
    </source>
</reference>
<dbReference type="RefSeq" id="WP_011744541.1">
    <property type="nucleotide sequence ID" value="NC_008639.1"/>
</dbReference>